<evidence type="ECO:0000313" key="4">
    <source>
        <dbReference type="Proteomes" id="UP000268321"/>
    </source>
</evidence>
<dbReference type="GO" id="GO:0140278">
    <property type="term" value="P:mitotic division septum assembly"/>
    <property type="evidence" value="ECO:0007669"/>
    <property type="project" value="TreeGrafter"/>
</dbReference>
<protein>
    <recommendedName>
        <fullName evidence="2">CYK3 C-terminal Ig-like domain-containing protein</fullName>
    </recommendedName>
</protein>
<dbReference type="OrthoDB" id="6129702at2759"/>
<dbReference type="AlphaFoldDB" id="A0A4V1J367"/>
<keyword evidence="4" id="KW-1185">Reference proteome</keyword>
<name>A0A4V1J367_9ASCO</name>
<dbReference type="GO" id="GO:0110085">
    <property type="term" value="C:mitotic actomyosin contractile ring"/>
    <property type="evidence" value="ECO:0007669"/>
    <property type="project" value="TreeGrafter"/>
</dbReference>
<evidence type="ECO:0000256" key="1">
    <source>
        <dbReference type="SAM" id="MobiDB-lite"/>
    </source>
</evidence>
<dbReference type="InterPro" id="IPR056409">
    <property type="entry name" value="Ig_CYK3_C"/>
</dbReference>
<dbReference type="PANTHER" id="PTHR46333:SF2">
    <property type="entry name" value="CYTOKINESIS PROTEIN 3"/>
    <property type="match status" value="1"/>
</dbReference>
<dbReference type="PANTHER" id="PTHR46333">
    <property type="entry name" value="CYTOKINESIS PROTEIN 3"/>
    <property type="match status" value="1"/>
</dbReference>
<dbReference type="Proteomes" id="UP000268321">
    <property type="component" value="Unassembled WGS sequence"/>
</dbReference>
<feature type="compositionally biased region" description="Basic and acidic residues" evidence="1">
    <location>
        <begin position="16"/>
        <end position="29"/>
    </location>
</feature>
<evidence type="ECO:0000259" key="2">
    <source>
        <dbReference type="Pfam" id="PF24584"/>
    </source>
</evidence>
<dbReference type="InterPro" id="IPR052557">
    <property type="entry name" value="CAP/Cytokinesis_protein"/>
</dbReference>
<gene>
    <name evidence="3" type="ORF">METBISCDRAFT_15026</name>
</gene>
<reference evidence="4" key="1">
    <citation type="journal article" date="2018" name="Nat. Microbiol.">
        <title>Leveraging single-cell genomics to expand the fungal tree of life.</title>
        <authorList>
            <person name="Ahrendt S.R."/>
            <person name="Quandt C.A."/>
            <person name="Ciobanu D."/>
            <person name="Clum A."/>
            <person name="Salamov A."/>
            <person name="Andreopoulos B."/>
            <person name="Cheng J.F."/>
            <person name="Woyke T."/>
            <person name="Pelin A."/>
            <person name="Henrissat B."/>
            <person name="Reynolds N.K."/>
            <person name="Benny G.L."/>
            <person name="Smith M.E."/>
            <person name="James T.Y."/>
            <person name="Grigoriev I.V."/>
        </authorList>
    </citation>
    <scope>NUCLEOTIDE SEQUENCE [LARGE SCALE GENOMIC DNA]</scope>
    <source>
        <strain evidence="4">Baker2002</strain>
    </source>
</reference>
<organism evidence="3 4">
    <name type="scientific">Metschnikowia bicuspidata</name>
    <dbReference type="NCBI Taxonomy" id="27322"/>
    <lineage>
        <taxon>Eukaryota</taxon>
        <taxon>Fungi</taxon>
        <taxon>Dikarya</taxon>
        <taxon>Ascomycota</taxon>
        <taxon>Saccharomycotina</taxon>
        <taxon>Pichiomycetes</taxon>
        <taxon>Metschnikowiaceae</taxon>
        <taxon>Metschnikowia</taxon>
    </lineage>
</organism>
<feature type="domain" description="CYK3 C-terminal Ig-like" evidence="2">
    <location>
        <begin position="555"/>
        <end position="662"/>
    </location>
</feature>
<proteinExistence type="predicted"/>
<dbReference type="Pfam" id="PF24584">
    <property type="entry name" value="Ig_CYK3_C"/>
    <property type="match status" value="1"/>
</dbReference>
<accession>A0A4V1J367</accession>
<evidence type="ECO:0000313" key="3">
    <source>
        <dbReference type="EMBL" id="RKP30999.1"/>
    </source>
</evidence>
<feature type="region of interest" description="Disordered" evidence="1">
    <location>
        <begin position="1"/>
        <end position="55"/>
    </location>
</feature>
<dbReference type="EMBL" id="ML004448">
    <property type="protein sequence ID" value="RKP30999.1"/>
    <property type="molecule type" value="Genomic_DNA"/>
</dbReference>
<sequence length="664" mass="74353">MGLRQPPLCDSSGSDDASRHLETREESGRSTELSVYTVSDEEEPPPPPKHRAPFDAEDFRASGATVEALECSCVCTEELRSLVKSLQSDVLNLLELSATSAGSFTRHKLERELQTPRDGGAALKDVCGGDEDVVNAVFKNKKTHPPNLLMKLIKKRPEKNAMEARFERACDTWQQVKADLHRANSLTSADKQTRTRRVVRSEPNFIVKPLEYVSDINTSETFGEVRPGDVALETNRRKLAEFVARYDAGTDLNDLVSDISVRFQAHEEQVRAVLLHLCKFRVEEEGETILRQKPKLREVMAARGATVYQLNYLFKKLLEALNIPAEVVLGFWKKPNEFYHSDHMPVNHCWLLVMLEAPLRGGARAGGIFRVVDLVCFQKGVLCNVPSPNDFYFLTEPLHLVSTHIPSVVELQHVCPPVDLNVAFHLPRMYLGFQKHALRFVNFNNALTRLHDMEVFEADLEVPPNVEIFTLIKAATTTSNDYTLCQTYWSGTQRCARVKALLPAKEPIGVLQIFAGPRGTQTHFENVHELACVVPLYHTGAARECTFVPRYPTMQSQNYDLYIRHPQTSTVAKKHAYSFKIDAYPAAGPHLVPPLSANFKLVVESPSGKYTKLVADRPGGNEAGSHCATYCATILCQELGIYRGLVIGDTGNSWYVFTKWECAG</sequence>